<dbReference type="InterPro" id="IPR004358">
    <property type="entry name" value="Sig_transdc_His_kin-like_C"/>
</dbReference>
<dbReference type="SMART" id="SM00091">
    <property type="entry name" value="PAS"/>
    <property type="match status" value="3"/>
</dbReference>
<evidence type="ECO:0000259" key="8">
    <source>
        <dbReference type="PROSITE" id="PS50109"/>
    </source>
</evidence>
<dbReference type="PROSITE" id="PS50112">
    <property type="entry name" value="PAS"/>
    <property type="match status" value="2"/>
</dbReference>
<dbReference type="InterPro" id="IPR000700">
    <property type="entry name" value="PAS-assoc_C"/>
</dbReference>
<evidence type="ECO:0000256" key="2">
    <source>
        <dbReference type="ARBA" id="ARBA00004429"/>
    </source>
</evidence>
<keyword evidence="4" id="KW-0597">Phosphoprotein</keyword>
<evidence type="ECO:0000313" key="11">
    <source>
        <dbReference type="EMBL" id="TDN52372.1"/>
    </source>
</evidence>
<dbReference type="InterPro" id="IPR013655">
    <property type="entry name" value="PAS_fold_3"/>
</dbReference>
<dbReference type="InterPro" id="IPR036097">
    <property type="entry name" value="HisK_dim/P_sf"/>
</dbReference>
<evidence type="ECO:0000259" key="9">
    <source>
        <dbReference type="PROSITE" id="PS50112"/>
    </source>
</evidence>
<dbReference type="EMBL" id="SNVV01000006">
    <property type="protein sequence ID" value="TDN52372.1"/>
    <property type="molecule type" value="Genomic_DNA"/>
</dbReference>
<dbReference type="SMART" id="SM00387">
    <property type="entry name" value="HATPase_c"/>
    <property type="match status" value="1"/>
</dbReference>
<dbReference type="FunFam" id="1.10.287.130:FF:000070">
    <property type="entry name" value="Histidine kinase sensor protein"/>
    <property type="match status" value="1"/>
</dbReference>
<dbReference type="PANTHER" id="PTHR43304">
    <property type="entry name" value="PHYTOCHROME-LIKE PROTEIN CPH1"/>
    <property type="match status" value="1"/>
</dbReference>
<dbReference type="InterPro" id="IPR035965">
    <property type="entry name" value="PAS-like_dom_sf"/>
</dbReference>
<evidence type="ECO:0000256" key="3">
    <source>
        <dbReference type="ARBA" id="ARBA00012438"/>
    </source>
</evidence>
<dbReference type="InterPro" id="IPR000014">
    <property type="entry name" value="PAS"/>
</dbReference>
<feature type="domain" description="PAC" evidence="10">
    <location>
        <begin position="571"/>
        <end position="623"/>
    </location>
</feature>
<feature type="domain" description="PAS" evidence="9">
    <location>
        <begin position="253"/>
        <end position="323"/>
    </location>
</feature>
<keyword evidence="7" id="KW-1133">Transmembrane helix</keyword>
<dbReference type="SUPFAM" id="SSF55874">
    <property type="entry name" value="ATPase domain of HSP90 chaperone/DNA topoisomerase II/histidine kinase"/>
    <property type="match status" value="1"/>
</dbReference>
<sequence>MVSYLPLRQLLLGIVLVFGVLVAAGQFAFILNSYSEDARTRVEMIARHSGGTLAANLEAALAEGEGRYARQLVAQRVTLPHLVYAAFVGSGERIVAATRPGLEGHTLAEVGLPAPPSALVSAARRTLAGQVAGDRGSDRLWGVFPVRLPAPVGQIRSTQAGYAVILMDTGALLRSARQQALRQSLIVLLPILLLSLGIGALVKVLLTDRIEQLLAYTRSQARGGNLPRPVSGSDELGLLGRQLSSLMREVLDSRDYHVRLLDRMPNPIWRADAAGAFDYFNQAWLSSTGRELAQELGEGWLAGMHPDDLASWRQIFRAALSARRPFSTEYRLRFRNGDYHWMASHAEPILGGDGRFLGYIGSCFDLQQDRDAAAAIAASEARFRGLVERTLVGVYLVRDGRMTYANPRLAEWFGYEVEEIIDLPIARLVHPNDLPRVTEQLRRRTAGEVDFVQYEFRGMRRDGSSFPVEVYGSRIDYEGGPAVIGALLDLTNRYRDQAALKAAAAVVEASPTVLFRWRLSPGWPVAYVSENVHRWGYSTSQLTAEDFRFIDLVHPDDRERVEQPGAEGDSLLREYRIRTGDGRYIWVEERGSLQRDADGQLAERTGLLTDVTERHRTDAAMRELNAELEARVEQRTAQLAVLNKELETFAYSVSHDLKAPLRGIDGYSHLLMEDYAGQLDEEGKLFIRHIRSGVKQMARLIDDLLAYSRMERRTLQRTEVNLPDMVRGILAERAAELESGHTRIEVDVPELRVQADPDGLAQVLRNLVDNALKYSKDAASPEVRISARAEGERCHVRVQDNGIGFDMKFHDRIFEIFQRLQRAEDYAGTGVGLAIVRKAVQRMGGRVWAEGAVGQGATFHLELPL</sequence>
<dbReference type="InterPro" id="IPR005467">
    <property type="entry name" value="His_kinase_dom"/>
</dbReference>
<feature type="domain" description="PAS" evidence="9">
    <location>
        <begin position="399"/>
        <end position="448"/>
    </location>
</feature>
<dbReference type="RefSeq" id="WP_133590414.1">
    <property type="nucleotide sequence ID" value="NZ_SNVV01000006.1"/>
</dbReference>
<keyword evidence="7" id="KW-0472">Membrane</keyword>
<keyword evidence="6" id="KW-0418">Kinase</keyword>
<comment type="subcellular location">
    <subcellularLocation>
        <location evidence="2">Cell inner membrane</location>
        <topology evidence="2">Multi-pass membrane protein</topology>
    </subcellularLocation>
</comment>
<evidence type="ECO:0000256" key="4">
    <source>
        <dbReference type="ARBA" id="ARBA00022553"/>
    </source>
</evidence>
<organism evidence="11 12">
    <name type="scientific">Azoarcus indigens</name>
    <dbReference type="NCBI Taxonomy" id="29545"/>
    <lineage>
        <taxon>Bacteria</taxon>
        <taxon>Pseudomonadati</taxon>
        <taxon>Pseudomonadota</taxon>
        <taxon>Betaproteobacteria</taxon>
        <taxon>Rhodocyclales</taxon>
        <taxon>Zoogloeaceae</taxon>
        <taxon>Azoarcus</taxon>
    </lineage>
</organism>
<gene>
    <name evidence="11" type="ORF">C7389_10664</name>
</gene>
<dbReference type="InterPro" id="IPR003594">
    <property type="entry name" value="HATPase_dom"/>
</dbReference>
<dbReference type="Pfam" id="PF13426">
    <property type="entry name" value="PAS_9"/>
    <property type="match status" value="1"/>
</dbReference>
<dbReference type="OrthoDB" id="8552871at2"/>
<dbReference type="EC" id="2.7.13.3" evidence="3"/>
<reference evidence="11 12" key="1">
    <citation type="submission" date="2019-03" db="EMBL/GenBank/DDBJ databases">
        <title>Genomic Encyclopedia of Type Strains, Phase IV (KMG-IV): sequencing the most valuable type-strain genomes for metagenomic binning, comparative biology and taxonomic classification.</title>
        <authorList>
            <person name="Goeker M."/>
        </authorList>
    </citation>
    <scope>NUCLEOTIDE SEQUENCE [LARGE SCALE GENOMIC DNA]</scope>
    <source>
        <strain evidence="11 12">DSM 12121</strain>
    </source>
</reference>
<dbReference type="Gene3D" id="1.10.287.130">
    <property type="match status" value="1"/>
</dbReference>
<dbReference type="GO" id="GO:0000155">
    <property type="term" value="F:phosphorelay sensor kinase activity"/>
    <property type="evidence" value="ECO:0007669"/>
    <property type="project" value="InterPro"/>
</dbReference>
<dbReference type="SMART" id="SM00086">
    <property type="entry name" value="PAC"/>
    <property type="match status" value="3"/>
</dbReference>
<keyword evidence="5" id="KW-0808">Transferase</keyword>
<evidence type="ECO:0000256" key="1">
    <source>
        <dbReference type="ARBA" id="ARBA00000085"/>
    </source>
</evidence>
<dbReference type="InterPro" id="IPR003661">
    <property type="entry name" value="HisK_dim/P_dom"/>
</dbReference>
<dbReference type="InterPro" id="IPR052162">
    <property type="entry name" value="Sensor_kinase/Photoreceptor"/>
</dbReference>
<feature type="domain" description="Histidine kinase" evidence="8">
    <location>
        <begin position="652"/>
        <end position="865"/>
    </location>
</feature>
<evidence type="ECO:0000256" key="5">
    <source>
        <dbReference type="ARBA" id="ARBA00022679"/>
    </source>
</evidence>
<proteinExistence type="predicted"/>
<comment type="caution">
    <text evidence="11">The sequence shown here is derived from an EMBL/GenBank/DDBJ whole genome shotgun (WGS) entry which is preliminary data.</text>
</comment>
<dbReference type="InterPro" id="IPR036890">
    <property type="entry name" value="HATPase_C_sf"/>
</dbReference>
<dbReference type="Pfam" id="PF08447">
    <property type="entry name" value="PAS_3"/>
    <property type="match status" value="2"/>
</dbReference>
<dbReference type="GO" id="GO:0005886">
    <property type="term" value="C:plasma membrane"/>
    <property type="evidence" value="ECO:0007669"/>
    <property type="project" value="UniProtKB-SubCell"/>
</dbReference>
<evidence type="ECO:0000256" key="6">
    <source>
        <dbReference type="ARBA" id="ARBA00022777"/>
    </source>
</evidence>
<dbReference type="Gene3D" id="3.30.450.20">
    <property type="entry name" value="PAS domain"/>
    <property type="match status" value="3"/>
</dbReference>
<evidence type="ECO:0000256" key="7">
    <source>
        <dbReference type="SAM" id="Phobius"/>
    </source>
</evidence>
<dbReference type="FunFam" id="3.30.565.10:FF:000006">
    <property type="entry name" value="Sensor histidine kinase WalK"/>
    <property type="match status" value="1"/>
</dbReference>
<dbReference type="FunFam" id="3.30.450.20:FF:000099">
    <property type="entry name" value="Sensory box sensor histidine kinase"/>
    <property type="match status" value="1"/>
</dbReference>
<dbReference type="SMART" id="SM00388">
    <property type="entry name" value="HisKA"/>
    <property type="match status" value="1"/>
</dbReference>
<evidence type="ECO:0000313" key="12">
    <source>
        <dbReference type="Proteomes" id="UP000295129"/>
    </source>
</evidence>
<dbReference type="PROSITE" id="PS50109">
    <property type="entry name" value="HIS_KIN"/>
    <property type="match status" value="1"/>
</dbReference>
<accession>A0A4V3BMZ6</accession>
<dbReference type="SUPFAM" id="SSF55785">
    <property type="entry name" value="PYP-like sensor domain (PAS domain)"/>
    <property type="match status" value="3"/>
</dbReference>
<dbReference type="PANTHER" id="PTHR43304:SF1">
    <property type="entry name" value="PAC DOMAIN-CONTAINING PROTEIN"/>
    <property type="match status" value="1"/>
</dbReference>
<keyword evidence="12" id="KW-1185">Reference proteome</keyword>
<dbReference type="CDD" id="cd00082">
    <property type="entry name" value="HisKA"/>
    <property type="match status" value="1"/>
</dbReference>
<dbReference type="SUPFAM" id="SSF47384">
    <property type="entry name" value="Homodimeric domain of signal transducing histidine kinase"/>
    <property type="match status" value="1"/>
</dbReference>
<dbReference type="Proteomes" id="UP000295129">
    <property type="component" value="Unassembled WGS sequence"/>
</dbReference>
<dbReference type="InterPro" id="IPR001610">
    <property type="entry name" value="PAC"/>
</dbReference>
<dbReference type="CDD" id="cd00130">
    <property type="entry name" value="PAS"/>
    <property type="match status" value="3"/>
</dbReference>
<dbReference type="PROSITE" id="PS50113">
    <property type="entry name" value="PAC"/>
    <property type="match status" value="3"/>
</dbReference>
<comment type="catalytic activity">
    <reaction evidence="1">
        <text>ATP + protein L-histidine = ADP + protein N-phospho-L-histidine.</text>
        <dbReference type="EC" id="2.7.13.3"/>
    </reaction>
</comment>
<evidence type="ECO:0000259" key="10">
    <source>
        <dbReference type="PROSITE" id="PS50113"/>
    </source>
</evidence>
<dbReference type="Gene3D" id="3.30.565.10">
    <property type="entry name" value="Histidine kinase-like ATPase, C-terminal domain"/>
    <property type="match status" value="1"/>
</dbReference>
<dbReference type="Pfam" id="PF00512">
    <property type="entry name" value="HisKA"/>
    <property type="match status" value="1"/>
</dbReference>
<dbReference type="PRINTS" id="PR00344">
    <property type="entry name" value="BCTRLSENSOR"/>
</dbReference>
<dbReference type="AlphaFoldDB" id="A0A4V3BMZ6"/>
<protein>
    <recommendedName>
        <fullName evidence="3">histidine kinase</fullName>
        <ecNumber evidence="3">2.7.13.3</ecNumber>
    </recommendedName>
</protein>
<feature type="transmembrane region" description="Helical" evidence="7">
    <location>
        <begin position="185"/>
        <end position="206"/>
    </location>
</feature>
<name>A0A4V3BMZ6_9RHOO</name>
<keyword evidence="7" id="KW-0812">Transmembrane</keyword>
<dbReference type="NCBIfam" id="TIGR00229">
    <property type="entry name" value="sensory_box"/>
    <property type="match status" value="3"/>
</dbReference>
<feature type="domain" description="PAC" evidence="10">
    <location>
        <begin position="326"/>
        <end position="378"/>
    </location>
</feature>
<dbReference type="Pfam" id="PF02518">
    <property type="entry name" value="HATPase_c"/>
    <property type="match status" value="1"/>
</dbReference>
<feature type="transmembrane region" description="Helical" evidence="7">
    <location>
        <begin position="12"/>
        <end position="31"/>
    </location>
</feature>
<feature type="domain" description="PAC" evidence="10">
    <location>
        <begin position="452"/>
        <end position="502"/>
    </location>
</feature>